<protein>
    <recommendedName>
        <fullName evidence="6">TRP C-terminal domain-containing protein</fullName>
    </recommendedName>
</protein>
<feature type="region of interest" description="Disordered" evidence="1">
    <location>
        <begin position="511"/>
        <end position="614"/>
    </location>
</feature>
<feature type="signal peptide" evidence="3">
    <location>
        <begin position="1"/>
        <end position="16"/>
    </location>
</feature>
<keyword evidence="3" id="KW-0732">Signal</keyword>
<dbReference type="EMBL" id="BDSP01000117">
    <property type="protein sequence ID" value="GAX17496.1"/>
    <property type="molecule type" value="Genomic_DNA"/>
</dbReference>
<dbReference type="AlphaFoldDB" id="A0A1Z5JUF6"/>
<keyword evidence="2" id="KW-0812">Transmembrane</keyword>
<gene>
    <name evidence="4" type="ORF">FisN_5Hh148</name>
</gene>
<feature type="transmembrane region" description="Helical" evidence="2">
    <location>
        <begin position="387"/>
        <end position="406"/>
    </location>
</feature>
<feature type="transmembrane region" description="Helical" evidence="2">
    <location>
        <begin position="348"/>
        <end position="367"/>
    </location>
</feature>
<feature type="transmembrane region" description="Helical" evidence="2">
    <location>
        <begin position="316"/>
        <end position="336"/>
    </location>
</feature>
<feature type="compositionally biased region" description="Acidic residues" evidence="1">
    <location>
        <begin position="544"/>
        <end position="559"/>
    </location>
</feature>
<dbReference type="InParanoid" id="A0A1Z5JUF6"/>
<dbReference type="Proteomes" id="UP000198406">
    <property type="component" value="Unassembled WGS sequence"/>
</dbReference>
<evidence type="ECO:0000256" key="1">
    <source>
        <dbReference type="SAM" id="MobiDB-lite"/>
    </source>
</evidence>
<accession>A0A1Z5JUF6</accession>
<dbReference type="PANTHER" id="PTHR33538">
    <property type="entry name" value="PROTEIN GAMETE EXPRESSED 1"/>
    <property type="match status" value="1"/>
</dbReference>
<evidence type="ECO:0000313" key="4">
    <source>
        <dbReference type="EMBL" id="GAX17496.1"/>
    </source>
</evidence>
<dbReference type="OrthoDB" id="55053at2759"/>
<comment type="caution">
    <text evidence="4">The sequence shown here is derived from an EMBL/GenBank/DDBJ whole genome shotgun (WGS) entry which is preliminary data.</text>
</comment>
<dbReference type="PANTHER" id="PTHR33538:SF2">
    <property type="entry name" value="PROTEIN GAMETE EXPRESSED 1"/>
    <property type="match status" value="1"/>
</dbReference>
<keyword evidence="5" id="KW-1185">Reference proteome</keyword>
<feature type="chain" id="PRO_5012848626" description="TRP C-terminal domain-containing protein" evidence="3">
    <location>
        <begin position="17"/>
        <end position="614"/>
    </location>
</feature>
<organism evidence="4 5">
    <name type="scientific">Fistulifera solaris</name>
    <name type="common">Oleaginous diatom</name>
    <dbReference type="NCBI Taxonomy" id="1519565"/>
    <lineage>
        <taxon>Eukaryota</taxon>
        <taxon>Sar</taxon>
        <taxon>Stramenopiles</taxon>
        <taxon>Ochrophyta</taxon>
        <taxon>Bacillariophyta</taxon>
        <taxon>Bacillariophyceae</taxon>
        <taxon>Bacillariophycidae</taxon>
        <taxon>Naviculales</taxon>
        <taxon>Naviculaceae</taxon>
        <taxon>Fistulifera</taxon>
    </lineage>
</organism>
<keyword evidence="2" id="KW-1133">Transmembrane helix</keyword>
<sequence>MKGTFAFLLGLPAATATLVSLPEHGRSHHLGPVVHPTPKCWNAATQLFPELSPSIDTVQFCALLPEHDQKRLALEIARCHMLDLGKPLVHGPCHHLEDCLRDLTSEGAHAYTHYITYVQQLCIRLTQELLLQQQHQTQVDIGEQYKSVSQETLAQVQNLQQSMGQHVRNLNELVDLPQRLREKLSRELEEKLTETLTLSLDRELNKHLATQLETQLGLQLGHLLEQQALHQANFVAGILDNLTVRDQELQERFKLWEHYQTSLWSNHAMEVEKQRRQIEEQRNRMDYLSSTLNHATRLLWPIEGLKAVAQWILSGYVWFETVVTVLVHVVVTVIVTRPRRCHLFRTHLFQLIFLEVLLEVMIHWMGQNEVVGNETINADKFLGSLRMGFRVTMILIYVIGMTASFFRKSSHQEVSQRTSEYEMHRAEWEMSRNNPVDYYYPSPPPIPPPVPFTVRERQLPNKIPRHLSARLETMHVPRSDAAIRRYRNVVVSPSYPSPMAPSTTKTIFRRLATPPEKREERVSSVAWREEITPPPAAPLFNPTTEEEEEEEEETEEETFFDAPDPEYTSDRKRKEELFVEGEEEENLHKNKKSKKEWMLECDDDATNNNNGEQT</sequence>
<feature type="compositionally biased region" description="Basic and acidic residues" evidence="1">
    <location>
        <begin position="515"/>
        <end position="531"/>
    </location>
</feature>
<evidence type="ECO:0000256" key="2">
    <source>
        <dbReference type="SAM" id="Phobius"/>
    </source>
</evidence>
<evidence type="ECO:0000256" key="3">
    <source>
        <dbReference type="SAM" id="SignalP"/>
    </source>
</evidence>
<reference evidence="4 5" key="1">
    <citation type="journal article" date="2015" name="Plant Cell">
        <title>Oil accumulation by the oleaginous diatom Fistulifera solaris as revealed by the genome and transcriptome.</title>
        <authorList>
            <person name="Tanaka T."/>
            <person name="Maeda Y."/>
            <person name="Veluchamy A."/>
            <person name="Tanaka M."/>
            <person name="Abida H."/>
            <person name="Marechal E."/>
            <person name="Bowler C."/>
            <person name="Muto M."/>
            <person name="Sunaga Y."/>
            <person name="Tanaka M."/>
            <person name="Yoshino T."/>
            <person name="Taniguchi T."/>
            <person name="Fukuda Y."/>
            <person name="Nemoto M."/>
            <person name="Matsumoto M."/>
            <person name="Wong P.S."/>
            <person name="Aburatani S."/>
            <person name="Fujibuchi W."/>
        </authorList>
    </citation>
    <scope>NUCLEOTIDE SEQUENCE [LARGE SCALE GENOMIC DNA]</scope>
    <source>
        <strain evidence="4 5">JPCC DA0580</strain>
    </source>
</reference>
<dbReference type="InterPro" id="IPR040346">
    <property type="entry name" value="GEX1/Brambleberry"/>
</dbReference>
<feature type="compositionally biased region" description="Basic and acidic residues" evidence="1">
    <location>
        <begin position="568"/>
        <end position="577"/>
    </location>
</feature>
<name>A0A1Z5JUF6_FISSO</name>
<evidence type="ECO:0000313" key="5">
    <source>
        <dbReference type="Proteomes" id="UP000198406"/>
    </source>
</evidence>
<evidence type="ECO:0008006" key="6">
    <source>
        <dbReference type="Google" id="ProtNLM"/>
    </source>
</evidence>
<keyword evidence="2" id="KW-0472">Membrane</keyword>
<proteinExistence type="predicted"/>